<keyword evidence="2" id="KW-0677">Repeat</keyword>
<dbReference type="Pfam" id="PF00096">
    <property type="entry name" value="zf-C2H2"/>
    <property type="match status" value="1"/>
</dbReference>
<dbReference type="SUPFAM" id="SSF57667">
    <property type="entry name" value="beta-beta-alpha zinc fingers"/>
    <property type="match status" value="3"/>
</dbReference>
<dbReference type="OMA" id="CIEIVNE"/>
<feature type="domain" description="C2H2-type" evidence="6">
    <location>
        <begin position="37"/>
        <end position="66"/>
    </location>
</feature>
<dbReference type="InterPro" id="IPR036236">
    <property type="entry name" value="Znf_C2H2_sf"/>
</dbReference>
<dbReference type="PANTHER" id="PTHR24379:SF121">
    <property type="entry name" value="C2H2-TYPE DOMAIN-CONTAINING PROTEIN"/>
    <property type="match status" value="1"/>
</dbReference>
<feature type="domain" description="C2H2-type" evidence="6">
    <location>
        <begin position="99"/>
        <end position="127"/>
    </location>
</feature>
<gene>
    <name evidence="7" type="ORF">Fcan01_17690</name>
</gene>
<feature type="domain" description="C2H2-type" evidence="6">
    <location>
        <begin position="158"/>
        <end position="184"/>
    </location>
</feature>
<evidence type="ECO:0000256" key="5">
    <source>
        <dbReference type="PROSITE-ProRule" id="PRU00042"/>
    </source>
</evidence>
<proteinExistence type="predicted"/>
<evidence type="ECO:0000256" key="2">
    <source>
        <dbReference type="ARBA" id="ARBA00022737"/>
    </source>
</evidence>
<comment type="caution">
    <text evidence="7">The sequence shown here is derived from an EMBL/GenBank/DDBJ whole genome shotgun (WGS) entry which is preliminary data.</text>
</comment>
<dbReference type="PANTHER" id="PTHR24379">
    <property type="entry name" value="KRAB AND ZINC FINGER DOMAIN-CONTAINING"/>
    <property type="match status" value="1"/>
</dbReference>
<keyword evidence="3 5" id="KW-0863">Zinc-finger</keyword>
<dbReference type="PROSITE" id="PS50157">
    <property type="entry name" value="ZINC_FINGER_C2H2_2"/>
    <property type="match status" value="5"/>
</dbReference>
<feature type="domain" description="C2H2-type" evidence="6">
    <location>
        <begin position="8"/>
        <end position="36"/>
    </location>
</feature>
<dbReference type="STRING" id="158441.A0A226DQF7"/>
<dbReference type="PROSITE" id="PS00028">
    <property type="entry name" value="ZINC_FINGER_C2H2_1"/>
    <property type="match status" value="4"/>
</dbReference>
<dbReference type="EMBL" id="LNIX01000013">
    <property type="protein sequence ID" value="OXA47439.1"/>
    <property type="molecule type" value="Genomic_DNA"/>
</dbReference>
<evidence type="ECO:0000256" key="3">
    <source>
        <dbReference type="ARBA" id="ARBA00022771"/>
    </source>
</evidence>
<evidence type="ECO:0000256" key="1">
    <source>
        <dbReference type="ARBA" id="ARBA00022723"/>
    </source>
</evidence>
<accession>A0A226DQF7</accession>
<protein>
    <submittedName>
        <fullName evidence="7">Myoneurin</fullName>
    </submittedName>
</protein>
<organism evidence="7 8">
    <name type="scientific">Folsomia candida</name>
    <name type="common">Springtail</name>
    <dbReference type="NCBI Taxonomy" id="158441"/>
    <lineage>
        <taxon>Eukaryota</taxon>
        <taxon>Metazoa</taxon>
        <taxon>Ecdysozoa</taxon>
        <taxon>Arthropoda</taxon>
        <taxon>Hexapoda</taxon>
        <taxon>Collembola</taxon>
        <taxon>Entomobryomorpha</taxon>
        <taxon>Isotomoidea</taxon>
        <taxon>Isotomidae</taxon>
        <taxon>Proisotominae</taxon>
        <taxon>Folsomia</taxon>
    </lineage>
</organism>
<dbReference type="OrthoDB" id="6077919at2759"/>
<dbReference type="Proteomes" id="UP000198287">
    <property type="component" value="Unassembled WGS sequence"/>
</dbReference>
<evidence type="ECO:0000313" key="7">
    <source>
        <dbReference type="EMBL" id="OXA47439.1"/>
    </source>
</evidence>
<keyword evidence="8" id="KW-1185">Reference proteome</keyword>
<keyword evidence="1" id="KW-0479">Metal-binding</keyword>
<dbReference type="SMART" id="SM00355">
    <property type="entry name" value="ZnF_C2H2"/>
    <property type="match status" value="6"/>
</dbReference>
<keyword evidence="4" id="KW-0862">Zinc</keyword>
<dbReference type="Pfam" id="PF13894">
    <property type="entry name" value="zf-C2H2_4"/>
    <property type="match status" value="1"/>
</dbReference>
<dbReference type="InterPro" id="IPR013087">
    <property type="entry name" value="Znf_C2H2_type"/>
</dbReference>
<sequence>MFTHDAKVKCEICGKISKNPPALSDHIRMVHTNRHRPRCDSCDSEFYTSATLRKHISTVTHLEKSTRRIFKCEFCLQTFLLKVYLQRHVRMVHENRGNRTCTFCDKRFSTSGNMRRHVEVTHPTSSEKLHSCDKCEYRSHSKVNLARHEKRHNSTNRRECYFCNKQFLYFSSLVTHGRRHTLEQ</sequence>
<reference evidence="7 8" key="1">
    <citation type="submission" date="2015-12" db="EMBL/GenBank/DDBJ databases">
        <title>The genome of Folsomia candida.</title>
        <authorList>
            <person name="Faddeeva A."/>
            <person name="Derks M.F."/>
            <person name="Anvar Y."/>
            <person name="Smit S."/>
            <person name="Van Straalen N."/>
            <person name="Roelofs D."/>
        </authorList>
    </citation>
    <scope>NUCLEOTIDE SEQUENCE [LARGE SCALE GENOMIC DNA]</scope>
    <source>
        <strain evidence="7 8">VU population</strain>
        <tissue evidence="7">Whole body</tissue>
    </source>
</reference>
<evidence type="ECO:0000313" key="8">
    <source>
        <dbReference type="Proteomes" id="UP000198287"/>
    </source>
</evidence>
<feature type="domain" description="C2H2-type" evidence="6">
    <location>
        <begin position="70"/>
        <end position="98"/>
    </location>
</feature>
<name>A0A226DQF7_FOLCA</name>
<dbReference type="Gene3D" id="3.30.160.60">
    <property type="entry name" value="Classic Zinc Finger"/>
    <property type="match status" value="3"/>
</dbReference>
<dbReference type="AlphaFoldDB" id="A0A226DQF7"/>
<evidence type="ECO:0000259" key="6">
    <source>
        <dbReference type="PROSITE" id="PS50157"/>
    </source>
</evidence>
<dbReference type="GO" id="GO:0008270">
    <property type="term" value="F:zinc ion binding"/>
    <property type="evidence" value="ECO:0007669"/>
    <property type="project" value="UniProtKB-KW"/>
</dbReference>
<evidence type="ECO:0000256" key="4">
    <source>
        <dbReference type="ARBA" id="ARBA00022833"/>
    </source>
</evidence>